<sequence>MGENKTRPTNVDVDSFIATLDPPRRVDEARRLDAVFRDATGFVPQIWGEGIVGYGRYHYHYASGREGDFLATGFAPRKARHSIYIMPGYADFGEILRRIGKHRTGKSCLYVNKLEDIDIDVLAELIRAGLADLARRWPVKPV</sequence>
<dbReference type="RefSeq" id="WP_386733532.1">
    <property type="nucleotide sequence ID" value="NZ_JBHRXI010000001.1"/>
</dbReference>
<feature type="domain" description="YdhG-like" evidence="1">
    <location>
        <begin position="27"/>
        <end position="128"/>
    </location>
</feature>
<dbReference type="Proteomes" id="UP001595629">
    <property type="component" value="Unassembled WGS sequence"/>
</dbReference>
<dbReference type="SUPFAM" id="SSF159888">
    <property type="entry name" value="YdhG-like"/>
    <property type="match status" value="1"/>
</dbReference>
<dbReference type="Pfam" id="PF08818">
    <property type="entry name" value="DUF1801"/>
    <property type="match status" value="1"/>
</dbReference>
<accession>A0ABV7TAP4</accession>
<proteinExistence type="predicted"/>
<organism evidence="2 3">
    <name type="scientific">Lutimaribacter marinistellae</name>
    <dbReference type="NCBI Taxonomy" id="1820329"/>
    <lineage>
        <taxon>Bacteria</taxon>
        <taxon>Pseudomonadati</taxon>
        <taxon>Pseudomonadota</taxon>
        <taxon>Alphaproteobacteria</taxon>
        <taxon>Rhodobacterales</taxon>
        <taxon>Roseobacteraceae</taxon>
        <taxon>Lutimaribacter</taxon>
    </lineage>
</organism>
<keyword evidence="3" id="KW-1185">Reference proteome</keyword>
<evidence type="ECO:0000313" key="3">
    <source>
        <dbReference type="Proteomes" id="UP001595629"/>
    </source>
</evidence>
<comment type="caution">
    <text evidence="2">The sequence shown here is derived from an EMBL/GenBank/DDBJ whole genome shotgun (WGS) entry which is preliminary data.</text>
</comment>
<dbReference type="EMBL" id="JBHRXI010000001">
    <property type="protein sequence ID" value="MFC3612348.1"/>
    <property type="molecule type" value="Genomic_DNA"/>
</dbReference>
<evidence type="ECO:0000259" key="1">
    <source>
        <dbReference type="Pfam" id="PF08818"/>
    </source>
</evidence>
<gene>
    <name evidence="2" type="ORF">ACFORG_01125</name>
</gene>
<dbReference type="InterPro" id="IPR014922">
    <property type="entry name" value="YdhG-like"/>
</dbReference>
<protein>
    <submittedName>
        <fullName evidence="2">DUF1801 domain-containing protein</fullName>
    </submittedName>
</protein>
<name>A0ABV7TAP4_9RHOB</name>
<evidence type="ECO:0000313" key="2">
    <source>
        <dbReference type="EMBL" id="MFC3612348.1"/>
    </source>
</evidence>
<reference evidence="3" key="1">
    <citation type="journal article" date="2019" name="Int. J. Syst. Evol. Microbiol.">
        <title>The Global Catalogue of Microorganisms (GCM) 10K type strain sequencing project: providing services to taxonomists for standard genome sequencing and annotation.</title>
        <authorList>
            <consortium name="The Broad Institute Genomics Platform"/>
            <consortium name="The Broad Institute Genome Sequencing Center for Infectious Disease"/>
            <person name="Wu L."/>
            <person name="Ma J."/>
        </authorList>
    </citation>
    <scope>NUCLEOTIDE SEQUENCE [LARGE SCALE GENOMIC DNA]</scope>
    <source>
        <strain evidence="3">KCTC 42911</strain>
    </source>
</reference>